<sequence length="187" mass="20351">MSPQPAVVPARANPPRVPSSAPVAVVRHLPTPNAVGRGGASARPADAPEWFDPRLLDRWPAAGPLTSPIGDRVPAVGVTGAPARHGLTVDRSAWAAWIDGELLDLTYLEFEVLDFLVRHPGRAYSRGTLLRHVWGHRLDGEPGQAGRTVDVLVTRLRRKLGPEHRSRIETVRRVGYRYRPAPGDVSA</sequence>
<organism evidence="7 8">
    <name type="scientific">Frankia nepalensis</name>
    <dbReference type="NCBI Taxonomy" id="1836974"/>
    <lineage>
        <taxon>Bacteria</taxon>
        <taxon>Bacillati</taxon>
        <taxon>Actinomycetota</taxon>
        <taxon>Actinomycetes</taxon>
        <taxon>Frankiales</taxon>
        <taxon>Frankiaceae</taxon>
        <taxon>Frankia</taxon>
    </lineage>
</organism>
<dbReference type="PANTHER" id="PTHR48111">
    <property type="entry name" value="REGULATOR OF RPOS"/>
    <property type="match status" value="1"/>
</dbReference>
<dbReference type="InterPro" id="IPR039420">
    <property type="entry name" value="WalR-like"/>
</dbReference>
<dbReference type="InterPro" id="IPR036388">
    <property type="entry name" value="WH-like_DNA-bd_sf"/>
</dbReference>
<gene>
    <name evidence="7" type="ORF">I7412_11220</name>
</gene>
<evidence type="ECO:0000259" key="6">
    <source>
        <dbReference type="PROSITE" id="PS51755"/>
    </source>
</evidence>
<evidence type="ECO:0000256" key="2">
    <source>
        <dbReference type="ARBA" id="ARBA00023015"/>
    </source>
</evidence>
<evidence type="ECO:0000256" key="4">
    <source>
        <dbReference type="ARBA" id="ARBA00023163"/>
    </source>
</evidence>
<reference evidence="7" key="1">
    <citation type="submission" date="2020-12" db="EMBL/GenBank/DDBJ databases">
        <title>Genomic characterization of non-nitrogen-fixing Frankia strains.</title>
        <authorList>
            <person name="Carlos-Shanley C."/>
            <person name="Guerra T."/>
            <person name="Hahn D."/>
        </authorList>
    </citation>
    <scope>NUCLEOTIDE SEQUENCE</scope>
    <source>
        <strain evidence="7">CN6</strain>
    </source>
</reference>
<feature type="DNA-binding region" description="OmpR/PhoB-type" evidence="5">
    <location>
        <begin position="79"/>
        <end position="180"/>
    </location>
</feature>
<keyword evidence="2" id="KW-0805">Transcription regulation</keyword>
<keyword evidence="4" id="KW-0804">Transcription</keyword>
<keyword evidence="3 5" id="KW-0238">DNA-binding</keyword>
<dbReference type="Pfam" id="PF00486">
    <property type="entry name" value="Trans_reg_C"/>
    <property type="match status" value="1"/>
</dbReference>
<dbReference type="Gene3D" id="1.10.10.10">
    <property type="entry name" value="Winged helix-like DNA-binding domain superfamily/Winged helix DNA-binding domain"/>
    <property type="match status" value="1"/>
</dbReference>
<proteinExistence type="predicted"/>
<evidence type="ECO:0000256" key="1">
    <source>
        <dbReference type="ARBA" id="ARBA00022553"/>
    </source>
</evidence>
<evidence type="ECO:0000256" key="3">
    <source>
        <dbReference type="ARBA" id="ARBA00023125"/>
    </source>
</evidence>
<feature type="domain" description="OmpR/PhoB-type" evidence="6">
    <location>
        <begin position="79"/>
        <end position="180"/>
    </location>
</feature>
<dbReference type="GO" id="GO:0032993">
    <property type="term" value="C:protein-DNA complex"/>
    <property type="evidence" value="ECO:0007669"/>
    <property type="project" value="TreeGrafter"/>
</dbReference>
<dbReference type="InterPro" id="IPR016032">
    <property type="entry name" value="Sig_transdc_resp-reg_C-effctor"/>
</dbReference>
<dbReference type="SMART" id="SM00862">
    <property type="entry name" value="Trans_reg_C"/>
    <property type="match status" value="1"/>
</dbReference>
<dbReference type="GO" id="GO:0000156">
    <property type="term" value="F:phosphorelay response regulator activity"/>
    <property type="evidence" value="ECO:0007669"/>
    <property type="project" value="TreeGrafter"/>
</dbReference>
<evidence type="ECO:0000256" key="5">
    <source>
        <dbReference type="PROSITE-ProRule" id="PRU01091"/>
    </source>
</evidence>
<dbReference type="CDD" id="cd00383">
    <property type="entry name" value="trans_reg_C"/>
    <property type="match status" value="1"/>
</dbReference>
<dbReference type="PROSITE" id="PS51755">
    <property type="entry name" value="OMPR_PHOB"/>
    <property type="match status" value="1"/>
</dbReference>
<name>A0A937RCH3_9ACTN</name>
<dbReference type="AlphaFoldDB" id="A0A937RCH3"/>
<keyword evidence="1" id="KW-0597">Phosphoprotein</keyword>
<keyword evidence="8" id="KW-1185">Reference proteome</keyword>
<evidence type="ECO:0000313" key="8">
    <source>
        <dbReference type="Proteomes" id="UP000604475"/>
    </source>
</evidence>
<accession>A0A937RCH3</accession>
<dbReference type="GO" id="GO:0006355">
    <property type="term" value="P:regulation of DNA-templated transcription"/>
    <property type="evidence" value="ECO:0007669"/>
    <property type="project" value="InterPro"/>
</dbReference>
<comment type="caution">
    <text evidence="7">The sequence shown here is derived from an EMBL/GenBank/DDBJ whole genome shotgun (WGS) entry which is preliminary data.</text>
</comment>
<protein>
    <submittedName>
        <fullName evidence="7">Winged helix-turn-helix transcriptional regulator</fullName>
    </submittedName>
</protein>
<evidence type="ECO:0000313" key="7">
    <source>
        <dbReference type="EMBL" id="MBL7627727.1"/>
    </source>
</evidence>
<dbReference type="RefSeq" id="WP_203006449.1">
    <property type="nucleotide sequence ID" value="NZ_JADWYU010000082.1"/>
</dbReference>
<dbReference type="Proteomes" id="UP000604475">
    <property type="component" value="Unassembled WGS sequence"/>
</dbReference>
<dbReference type="InterPro" id="IPR001867">
    <property type="entry name" value="OmpR/PhoB-type_DNA-bd"/>
</dbReference>
<dbReference type="GO" id="GO:0000976">
    <property type="term" value="F:transcription cis-regulatory region binding"/>
    <property type="evidence" value="ECO:0007669"/>
    <property type="project" value="TreeGrafter"/>
</dbReference>
<dbReference type="GO" id="GO:0005829">
    <property type="term" value="C:cytosol"/>
    <property type="evidence" value="ECO:0007669"/>
    <property type="project" value="TreeGrafter"/>
</dbReference>
<dbReference type="SUPFAM" id="SSF46894">
    <property type="entry name" value="C-terminal effector domain of the bipartite response regulators"/>
    <property type="match status" value="1"/>
</dbReference>
<dbReference type="PANTHER" id="PTHR48111:SF4">
    <property type="entry name" value="DNA-BINDING DUAL TRANSCRIPTIONAL REGULATOR OMPR"/>
    <property type="match status" value="1"/>
</dbReference>
<dbReference type="EMBL" id="JAEACQ010000163">
    <property type="protein sequence ID" value="MBL7627727.1"/>
    <property type="molecule type" value="Genomic_DNA"/>
</dbReference>